<dbReference type="OrthoDB" id="10551674at2759"/>
<accession>E9GU93</accession>
<dbReference type="KEGG" id="dpx:DAPPUDRAFT_106607"/>
<evidence type="ECO:0000256" key="1">
    <source>
        <dbReference type="SAM" id="Phobius"/>
    </source>
</evidence>
<keyword evidence="2" id="KW-0732">Signal</keyword>
<gene>
    <name evidence="3" type="ORF">DAPPUDRAFT_106607</name>
</gene>
<evidence type="ECO:0000256" key="2">
    <source>
        <dbReference type="SAM" id="SignalP"/>
    </source>
</evidence>
<feature type="signal peptide" evidence="2">
    <location>
        <begin position="1"/>
        <end position="22"/>
    </location>
</feature>
<dbReference type="PANTHER" id="PTHR41158">
    <property type="entry name" value="AGAP010294-PA"/>
    <property type="match status" value="1"/>
</dbReference>
<keyword evidence="1" id="KW-0812">Transmembrane</keyword>
<sequence length="195" mass="21732">MTKSSAFVGLSICLFLVMGSLSQEASTNNQESLDSENELKRMLVFVRPLMGILRSDPRIKRSTDVLEAGWLSSSSRALPKKERDGGGYGYGGGDSYGYDSCCNEGHDYLGLISLISLGLLFLFLIQLLSTTTAAAGRKRRSNDLLSLEELLSQEDIEKVVRYQNRPDLRSRSTTEIFNAEKKPKRREKTVAVNRL</sequence>
<reference evidence="3 4" key="1">
    <citation type="journal article" date="2011" name="Science">
        <title>The ecoresponsive genome of Daphnia pulex.</title>
        <authorList>
            <person name="Colbourne J.K."/>
            <person name="Pfrender M.E."/>
            <person name="Gilbert D."/>
            <person name="Thomas W.K."/>
            <person name="Tucker A."/>
            <person name="Oakley T.H."/>
            <person name="Tokishita S."/>
            <person name="Aerts A."/>
            <person name="Arnold G.J."/>
            <person name="Basu M.K."/>
            <person name="Bauer D.J."/>
            <person name="Caceres C.E."/>
            <person name="Carmel L."/>
            <person name="Casola C."/>
            <person name="Choi J.H."/>
            <person name="Detter J.C."/>
            <person name="Dong Q."/>
            <person name="Dusheyko S."/>
            <person name="Eads B.D."/>
            <person name="Frohlich T."/>
            <person name="Geiler-Samerotte K.A."/>
            <person name="Gerlach D."/>
            <person name="Hatcher P."/>
            <person name="Jogdeo S."/>
            <person name="Krijgsveld J."/>
            <person name="Kriventseva E.V."/>
            <person name="Kultz D."/>
            <person name="Laforsch C."/>
            <person name="Lindquist E."/>
            <person name="Lopez J."/>
            <person name="Manak J.R."/>
            <person name="Muller J."/>
            <person name="Pangilinan J."/>
            <person name="Patwardhan R.P."/>
            <person name="Pitluck S."/>
            <person name="Pritham E.J."/>
            <person name="Rechtsteiner A."/>
            <person name="Rho M."/>
            <person name="Rogozin I.B."/>
            <person name="Sakarya O."/>
            <person name="Salamov A."/>
            <person name="Schaack S."/>
            <person name="Shapiro H."/>
            <person name="Shiga Y."/>
            <person name="Skalitzky C."/>
            <person name="Smith Z."/>
            <person name="Souvorov A."/>
            <person name="Sung W."/>
            <person name="Tang Z."/>
            <person name="Tsuchiya D."/>
            <person name="Tu H."/>
            <person name="Vos H."/>
            <person name="Wang M."/>
            <person name="Wolf Y.I."/>
            <person name="Yamagata H."/>
            <person name="Yamada T."/>
            <person name="Ye Y."/>
            <person name="Shaw J.R."/>
            <person name="Andrews J."/>
            <person name="Crease T.J."/>
            <person name="Tang H."/>
            <person name="Lucas S.M."/>
            <person name="Robertson H.M."/>
            <person name="Bork P."/>
            <person name="Koonin E.V."/>
            <person name="Zdobnov E.M."/>
            <person name="Grigoriev I.V."/>
            <person name="Lynch M."/>
            <person name="Boore J.L."/>
        </authorList>
    </citation>
    <scope>NUCLEOTIDE SEQUENCE [LARGE SCALE GENOMIC DNA]</scope>
</reference>
<dbReference type="PANTHER" id="PTHR41158:SF2">
    <property type="entry name" value="AGAP010294-PA"/>
    <property type="match status" value="1"/>
</dbReference>
<dbReference type="Proteomes" id="UP000000305">
    <property type="component" value="Unassembled WGS sequence"/>
</dbReference>
<keyword evidence="4" id="KW-1185">Reference proteome</keyword>
<dbReference type="HOGENOM" id="CLU_1444361_0_0_1"/>
<dbReference type="InParanoid" id="E9GU93"/>
<dbReference type="EMBL" id="GL732565">
    <property type="protein sequence ID" value="EFX76996.1"/>
    <property type="molecule type" value="Genomic_DNA"/>
</dbReference>
<evidence type="ECO:0000313" key="3">
    <source>
        <dbReference type="EMBL" id="EFX76996.1"/>
    </source>
</evidence>
<evidence type="ECO:0000313" key="4">
    <source>
        <dbReference type="Proteomes" id="UP000000305"/>
    </source>
</evidence>
<proteinExistence type="predicted"/>
<feature type="transmembrane region" description="Helical" evidence="1">
    <location>
        <begin position="108"/>
        <end position="129"/>
    </location>
</feature>
<feature type="chain" id="PRO_5003237731" evidence="2">
    <location>
        <begin position="23"/>
        <end position="195"/>
    </location>
</feature>
<organism evidence="3 4">
    <name type="scientific">Daphnia pulex</name>
    <name type="common">Water flea</name>
    <dbReference type="NCBI Taxonomy" id="6669"/>
    <lineage>
        <taxon>Eukaryota</taxon>
        <taxon>Metazoa</taxon>
        <taxon>Ecdysozoa</taxon>
        <taxon>Arthropoda</taxon>
        <taxon>Crustacea</taxon>
        <taxon>Branchiopoda</taxon>
        <taxon>Diplostraca</taxon>
        <taxon>Cladocera</taxon>
        <taxon>Anomopoda</taxon>
        <taxon>Daphniidae</taxon>
        <taxon>Daphnia</taxon>
    </lineage>
</organism>
<protein>
    <submittedName>
        <fullName evidence="3">Uncharacterized protein</fullName>
    </submittedName>
</protein>
<dbReference type="AlphaFoldDB" id="E9GU93"/>
<keyword evidence="1" id="KW-0472">Membrane</keyword>
<keyword evidence="1" id="KW-1133">Transmembrane helix</keyword>
<name>E9GU93_DAPPU</name>